<protein>
    <submittedName>
        <fullName evidence="2">Steroid Delta-isomerase</fullName>
    </submittedName>
</protein>
<dbReference type="Proteomes" id="UP000660680">
    <property type="component" value="Unassembled WGS sequence"/>
</dbReference>
<dbReference type="SUPFAM" id="SSF54427">
    <property type="entry name" value="NTF2-like"/>
    <property type="match status" value="1"/>
</dbReference>
<dbReference type="InterPro" id="IPR032710">
    <property type="entry name" value="NTF2-like_dom_sf"/>
</dbReference>
<proteinExistence type="predicted"/>
<accession>A0A918LGN9</accession>
<dbReference type="AlphaFoldDB" id="A0A918LGN9"/>
<sequence length="112" mass="12726">MSPEDVVAEQLAAYNARDLDRFLSCYIEDVPVHAFPSGVELTDRSGPRFRERYEALFASSPNLHAELLSRVAHGRIVIDQELVTGFNNSETRAAAAMYEVHEDKITRVWFIE</sequence>
<keyword evidence="3" id="KW-1185">Reference proteome</keyword>
<evidence type="ECO:0000259" key="1">
    <source>
        <dbReference type="Pfam" id="PF12680"/>
    </source>
</evidence>
<comment type="caution">
    <text evidence="2">The sequence shown here is derived from an EMBL/GenBank/DDBJ whole genome shotgun (WGS) entry which is preliminary data.</text>
</comment>
<organism evidence="2 3">
    <name type="scientific">Actinokineospora fastidiosa</name>
    <dbReference type="NCBI Taxonomy" id="1816"/>
    <lineage>
        <taxon>Bacteria</taxon>
        <taxon>Bacillati</taxon>
        <taxon>Actinomycetota</taxon>
        <taxon>Actinomycetes</taxon>
        <taxon>Pseudonocardiales</taxon>
        <taxon>Pseudonocardiaceae</taxon>
        <taxon>Actinokineospora</taxon>
    </lineage>
</organism>
<evidence type="ECO:0000313" key="2">
    <source>
        <dbReference type="EMBL" id="GGS44087.1"/>
    </source>
</evidence>
<reference evidence="2" key="1">
    <citation type="journal article" date="2014" name="Int. J. Syst. Evol. Microbiol.">
        <title>Complete genome sequence of Corynebacterium casei LMG S-19264T (=DSM 44701T), isolated from a smear-ripened cheese.</title>
        <authorList>
            <consortium name="US DOE Joint Genome Institute (JGI-PGF)"/>
            <person name="Walter F."/>
            <person name="Albersmeier A."/>
            <person name="Kalinowski J."/>
            <person name="Ruckert C."/>
        </authorList>
    </citation>
    <scope>NUCLEOTIDE SEQUENCE</scope>
    <source>
        <strain evidence="2">JCM 3276</strain>
    </source>
</reference>
<dbReference type="Pfam" id="PF12680">
    <property type="entry name" value="SnoaL_2"/>
    <property type="match status" value="1"/>
</dbReference>
<dbReference type="Gene3D" id="3.10.450.50">
    <property type="match status" value="1"/>
</dbReference>
<dbReference type="InterPro" id="IPR037401">
    <property type="entry name" value="SnoaL-like"/>
</dbReference>
<evidence type="ECO:0000313" key="3">
    <source>
        <dbReference type="Proteomes" id="UP000660680"/>
    </source>
</evidence>
<gene>
    <name evidence="2" type="ORF">GCM10010171_44080</name>
</gene>
<dbReference type="RefSeq" id="WP_189212403.1">
    <property type="nucleotide sequence ID" value="NZ_BMRB01000003.1"/>
</dbReference>
<reference evidence="2" key="2">
    <citation type="submission" date="2020-09" db="EMBL/GenBank/DDBJ databases">
        <authorList>
            <person name="Sun Q."/>
            <person name="Ohkuma M."/>
        </authorList>
    </citation>
    <scope>NUCLEOTIDE SEQUENCE</scope>
    <source>
        <strain evidence="2">JCM 3276</strain>
    </source>
</reference>
<feature type="domain" description="SnoaL-like" evidence="1">
    <location>
        <begin position="8"/>
        <end position="108"/>
    </location>
</feature>
<dbReference type="EMBL" id="BMRB01000003">
    <property type="protein sequence ID" value="GGS44087.1"/>
    <property type="molecule type" value="Genomic_DNA"/>
</dbReference>
<name>A0A918LGN9_9PSEU</name>